<keyword evidence="1" id="KW-0808">Transferase</keyword>
<evidence type="ECO:0000256" key="3">
    <source>
        <dbReference type="ARBA" id="ARBA00022777"/>
    </source>
</evidence>
<feature type="compositionally biased region" description="Low complexity" evidence="7">
    <location>
        <begin position="439"/>
        <end position="453"/>
    </location>
</feature>
<dbReference type="PROSITE" id="PS50011">
    <property type="entry name" value="PROTEIN_KINASE_DOM"/>
    <property type="match status" value="1"/>
</dbReference>
<feature type="region of interest" description="Disordered" evidence="7">
    <location>
        <begin position="512"/>
        <end position="546"/>
    </location>
</feature>
<dbReference type="InterPro" id="IPR011009">
    <property type="entry name" value="Kinase-like_dom_sf"/>
</dbReference>
<dbReference type="PANTHER" id="PTHR11042">
    <property type="entry name" value="EUKARYOTIC TRANSLATION INITIATION FACTOR 2-ALPHA KINASE EIF2-ALPHA KINASE -RELATED"/>
    <property type="match status" value="1"/>
</dbReference>
<dbReference type="PROSITE" id="PS00108">
    <property type="entry name" value="PROTEIN_KINASE_ST"/>
    <property type="match status" value="1"/>
</dbReference>
<dbReference type="Pfam" id="PF00069">
    <property type="entry name" value="Pkinase"/>
    <property type="match status" value="1"/>
</dbReference>
<dbReference type="SUPFAM" id="SSF56112">
    <property type="entry name" value="Protein kinase-like (PK-like)"/>
    <property type="match status" value="1"/>
</dbReference>
<feature type="region of interest" description="Disordered" evidence="7">
    <location>
        <begin position="795"/>
        <end position="841"/>
    </location>
</feature>
<feature type="region of interest" description="Disordered" evidence="7">
    <location>
        <begin position="412"/>
        <end position="473"/>
    </location>
</feature>
<dbReference type="InterPro" id="IPR008271">
    <property type="entry name" value="Ser/Thr_kinase_AS"/>
</dbReference>
<evidence type="ECO:0000256" key="1">
    <source>
        <dbReference type="ARBA" id="ARBA00022679"/>
    </source>
</evidence>
<feature type="compositionally biased region" description="Acidic residues" evidence="7">
    <location>
        <begin position="342"/>
        <end position="351"/>
    </location>
</feature>
<feature type="compositionally biased region" description="Pro residues" evidence="7">
    <location>
        <begin position="211"/>
        <end position="230"/>
    </location>
</feature>
<sequence>MASPSLRKLRLVASHAPKGGSSIQAAAVGTRSKAAAGSNTASATQSRVHVLEDEEDAREDHVIFSMLRAEYRAWRFANSVRANSHGYTCAGGVSGQGGCAVGDGLSWASHAVPRLSPPHSSLARFLCFDGAASSAAALPHAVDKQGGQRAANCGAALVNGSAHARVHSIATSLAAAASSASAASATSAVTPHNKLLRMQKSPSGEAVAHGPKPPLLKPAEQPAPPPPPLPSRSRIARDFSALRVVGSGGFGVVVAAKSKHDCATYAVKLVPFKESERHAALAEVAAMAAIPPHPQLVRYHGCWVEKPSGAWATLLHRATDAISEGEESDDDGDDGDGIRDGDSDDDADGDGDGASSNGSDGYDSGSDYGSETSETSSASVDSLNSESRSLSFACSSASASSASAACFRSAARRARRGRANRTPAQRSERMMMTTDRSPHSPGSAASSRSLSRTSRSRSPRPPRRTLRRAPRRAPRCALAVQMELCVMPTLHALLQIEADALSHTDAAAPLPQSLPQSLAPPLSPSLSTPLSSQLSSPPADAMGLPGPLARASASAVAFPLPFTPHPQSAPPSPPSASPCDCSTCVSAPSPLHSASCAVSDATRWRWVAGIAAALHAMHEAGFVHNDLKPLNIFCCPATGAVKVADFGCCAKVGSAAVCAGTALYAAPERRALHTAPTIRAQRSGVRTASLLVPKADTPSCAHAARAPSSAADQTPTPGTDSHKAEVAVATGAPTKGTQVQDAPTADGAARFAAPVAHPASDMYSLGVVVAEMWGRFRTAMERAKVVSFLANISDKQDDAQDGEQEDELSAKHSEKPSSLQKSTQGGVIHTTESVPSSFTNDIRTKDAPYHVDCSAVGDGVGPTSELSGRERSIMQGGLLLRSVAAQRLSRRLLLRDPHARPSSLAVQQLAASMLGSSIAAASGLSPDAAAP</sequence>
<feature type="compositionally biased region" description="Low complexity" evidence="7">
    <location>
        <begin position="700"/>
        <end position="711"/>
    </location>
</feature>
<evidence type="ECO:0000256" key="4">
    <source>
        <dbReference type="ARBA" id="ARBA00022840"/>
    </source>
</evidence>
<comment type="similarity">
    <text evidence="5">Belongs to the protein kinase superfamily. Ser/Thr protein kinase family. GCN2 subfamily.</text>
</comment>
<feature type="domain" description="Protein kinase" evidence="8">
    <location>
        <begin position="239"/>
        <end position="914"/>
    </location>
</feature>
<feature type="region of interest" description="Disordered" evidence="7">
    <location>
        <begin position="700"/>
        <end position="725"/>
    </location>
</feature>
<dbReference type="InterPro" id="IPR050339">
    <property type="entry name" value="CC_SR_Kinase"/>
</dbReference>
<dbReference type="PROSITE" id="PS00107">
    <property type="entry name" value="PROTEIN_KINASE_ATP"/>
    <property type="match status" value="1"/>
</dbReference>
<keyword evidence="4 6" id="KW-0067">ATP-binding</keyword>
<dbReference type="GO" id="GO:0005737">
    <property type="term" value="C:cytoplasm"/>
    <property type="evidence" value="ECO:0007669"/>
    <property type="project" value="TreeGrafter"/>
</dbReference>
<feature type="compositionally biased region" description="Acidic residues" evidence="7">
    <location>
        <begin position="323"/>
        <end position="335"/>
    </location>
</feature>
<organism evidence="9">
    <name type="scientific">Chrysotila carterae</name>
    <name type="common">Marine alga</name>
    <name type="synonym">Syracosphaera carterae</name>
    <dbReference type="NCBI Taxonomy" id="13221"/>
    <lineage>
        <taxon>Eukaryota</taxon>
        <taxon>Haptista</taxon>
        <taxon>Haptophyta</taxon>
        <taxon>Prymnesiophyceae</taxon>
        <taxon>Isochrysidales</taxon>
        <taxon>Isochrysidaceae</taxon>
        <taxon>Chrysotila</taxon>
    </lineage>
</organism>
<feature type="region of interest" description="Disordered" evidence="7">
    <location>
        <begin position="322"/>
        <end position="381"/>
    </location>
</feature>
<gene>
    <name evidence="9" type="ORF">PCAR00345_LOCUS19315</name>
</gene>
<proteinExistence type="inferred from homology"/>
<evidence type="ECO:0000259" key="8">
    <source>
        <dbReference type="PROSITE" id="PS50011"/>
    </source>
</evidence>
<feature type="compositionally biased region" description="Low complexity" evidence="7">
    <location>
        <begin position="353"/>
        <end position="377"/>
    </location>
</feature>
<keyword evidence="2 6" id="KW-0547">Nucleotide-binding</keyword>
<accession>A0A7S4BI52</accession>
<evidence type="ECO:0000256" key="5">
    <source>
        <dbReference type="ARBA" id="ARBA00037982"/>
    </source>
</evidence>
<feature type="compositionally biased region" description="Polar residues" evidence="7">
    <location>
        <begin position="816"/>
        <end position="841"/>
    </location>
</feature>
<dbReference type="AlphaFoldDB" id="A0A7S4BI52"/>
<protein>
    <recommendedName>
        <fullName evidence="8">Protein kinase domain-containing protein</fullName>
    </recommendedName>
</protein>
<dbReference type="EMBL" id="HBIZ01030319">
    <property type="protein sequence ID" value="CAE0766703.1"/>
    <property type="molecule type" value="Transcribed_RNA"/>
</dbReference>
<dbReference type="InterPro" id="IPR000719">
    <property type="entry name" value="Prot_kinase_dom"/>
</dbReference>
<dbReference type="SMART" id="SM00220">
    <property type="entry name" value="S_TKc"/>
    <property type="match status" value="1"/>
</dbReference>
<keyword evidence="3" id="KW-0418">Kinase</keyword>
<dbReference type="InterPro" id="IPR017441">
    <property type="entry name" value="Protein_kinase_ATP_BS"/>
</dbReference>
<feature type="binding site" evidence="6">
    <location>
        <position position="273"/>
    </location>
    <ligand>
        <name>ATP</name>
        <dbReference type="ChEBI" id="CHEBI:30616"/>
    </ligand>
</feature>
<evidence type="ECO:0000256" key="6">
    <source>
        <dbReference type="PROSITE-ProRule" id="PRU10141"/>
    </source>
</evidence>
<feature type="region of interest" description="Disordered" evidence="7">
    <location>
        <begin position="199"/>
        <end position="233"/>
    </location>
</feature>
<dbReference type="Gene3D" id="1.10.510.10">
    <property type="entry name" value="Transferase(Phosphotransferase) domain 1"/>
    <property type="match status" value="1"/>
</dbReference>
<dbReference type="Gene3D" id="3.30.200.20">
    <property type="entry name" value="Phosphorylase Kinase, domain 1"/>
    <property type="match status" value="1"/>
</dbReference>
<reference evidence="9" key="1">
    <citation type="submission" date="2021-01" db="EMBL/GenBank/DDBJ databases">
        <authorList>
            <person name="Corre E."/>
            <person name="Pelletier E."/>
            <person name="Niang G."/>
            <person name="Scheremetjew M."/>
            <person name="Finn R."/>
            <person name="Kale V."/>
            <person name="Holt S."/>
            <person name="Cochrane G."/>
            <person name="Meng A."/>
            <person name="Brown T."/>
            <person name="Cohen L."/>
        </authorList>
    </citation>
    <scope>NUCLEOTIDE SEQUENCE</scope>
    <source>
        <strain evidence="9">CCMP645</strain>
    </source>
</reference>
<feature type="compositionally biased region" description="Basic residues" evidence="7">
    <location>
        <begin position="454"/>
        <end position="473"/>
    </location>
</feature>
<dbReference type="GO" id="GO:0005524">
    <property type="term" value="F:ATP binding"/>
    <property type="evidence" value="ECO:0007669"/>
    <property type="project" value="UniProtKB-UniRule"/>
</dbReference>
<evidence type="ECO:0000256" key="2">
    <source>
        <dbReference type="ARBA" id="ARBA00022741"/>
    </source>
</evidence>
<evidence type="ECO:0000256" key="7">
    <source>
        <dbReference type="SAM" id="MobiDB-lite"/>
    </source>
</evidence>
<dbReference type="GO" id="GO:0005634">
    <property type="term" value="C:nucleus"/>
    <property type="evidence" value="ECO:0007669"/>
    <property type="project" value="TreeGrafter"/>
</dbReference>
<feature type="compositionally biased region" description="Low complexity" evidence="7">
    <location>
        <begin position="512"/>
        <end position="539"/>
    </location>
</feature>
<dbReference type="GO" id="GO:0004672">
    <property type="term" value="F:protein kinase activity"/>
    <property type="evidence" value="ECO:0007669"/>
    <property type="project" value="InterPro"/>
</dbReference>
<evidence type="ECO:0000313" key="9">
    <source>
        <dbReference type="EMBL" id="CAE0766703.1"/>
    </source>
</evidence>
<name>A0A7S4BI52_CHRCT</name>